<dbReference type="Gene3D" id="3.40.50.2000">
    <property type="entry name" value="Glycogen Phosphorylase B"/>
    <property type="match status" value="2"/>
</dbReference>
<dbReference type="RefSeq" id="WP_006988070.1">
    <property type="nucleotide sequence ID" value="NZ_JH594606.1"/>
</dbReference>
<dbReference type="PANTHER" id="PTHR46401">
    <property type="entry name" value="GLYCOSYLTRANSFERASE WBBK-RELATED"/>
    <property type="match status" value="1"/>
</dbReference>
<dbReference type="STRING" id="865937.Gilli_1072"/>
<dbReference type="eggNOG" id="COG0438">
    <property type="taxonomic scope" value="Bacteria"/>
</dbReference>
<evidence type="ECO:0000256" key="1">
    <source>
        <dbReference type="ARBA" id="ARBA00022679"/>
    </source>
</evidence>
<dbReference type="GO" id="GO:0016757">
    <property type="term" value="F:glycosyltransferase activity"/>
    <property type="evidence" value="ECO:0007669"/>
    <property type="project" value="InterPro"/>
</dbReference>
<accession>H2BV83</accession>
<name>H2BV83_GILLR</name>
<gene>
    <name evidence="3" type="ORF">Gilli_1072</name>
</gene>
<dbReference type="OrthoDB" id="1403340at2"/>
<dbReference type="AlphaFoldDB" id="H2BV83"/>
<keyword evidence="1 3" id="KW-0808">Transferase</keyword>
<evidence type="ECO:0000313" key="4">
    <source>
        <dbReference type="Proteomes" id="UP000003844"/>
    </source>
</evidence>
<keyword evidence="4" id="KW-1185">Reference proteome</keyword>
<dbReference type="Proteomes" id="UP000003844">
    <property type="component" value="Unassembled WGS sequence"/>
</dbReference>
<dbReference type="InterPro" id="IPR001296">
    <property type="entry name" value="Glyco_trans_1"/>
</dbReference>
<proteinExistence type="predicted"/>
<sequence length="374" mass="43581">MKLLITAPFLLTVGGTEIETLITAQELANSGSFKKIEIFCPYHLELGNFQDLAVNPNIKFKTYPDFFNNLYIKKINVFFRRLFHLKTSFIENLFWFFQRLRGFDYIYILTSTTQNYYIPILNNFNPKNCLIKYTIVHEEGIESWKKKYLRALKWNIVMSKGHQFYIANILKSNNVIVQDIIIANEKRLLECQSNRIYTFGMLCRFSEEKRIEHAISLINKLKLSGLDATLIIQGDGDERYSYRLKELIKDYGLQEYITLIKKNISPANTHLFYKNISFFLITSQAETGPLTGLESMAAGVPVLSYNVGAMKERIGEHIHLVVNDFENMLRMAERLMNLSEIEYQNLSNSLRQTYISNCSNAPKISTLENLFFQH</sequence>
<protein>
    <submittedName>
        <fullName evidence="3">Glycosyl transferase group 1</fullName>
    </submittedName>
</protein>
<evidence type="ECO:0000313" key="3">
    <source>
        <dbReference type="EMBL" id="EHQ01748.1"/>
    </source>
</evidence>
<dbReference type="SUPFAM" id="SSF53756">
    <property type="entry name" value="UDP-Glycosyltransferase/glycogen phosphorylase"/>
    <property type="match status" value="1"/>
</dbReference>
<dbReference type="EMBL" id="JH594606">
    <property type="protein sequence ID" value="EHQ01748.1"/>
    <property type="molecule type" value="Genomic_DNA"/>
</dbReference>
<organism evidence="3 4">
    <name type="scientific">Gillisia limnaea (strain DSM 15749 / LMG 21470 / R-8282)</name>
    <dbReference type="NCBI Taxonomy" id="865937"/>
    <lineage>
        <taxon>Bacteria</taxon>
        <taxon>Pseudomonadati</taxon>
        <taxon>Bacteroidota</taxon>
        <taxon>Flavobacteriia</taxon>
        <taxon>Flavobacteriales</taxon>
        <taxon>Flavobacteriaceae</taxon>
        <taxon>Gillisia</taxon>
    </lineage>
</organism>
<dbReference type="HOGENOM" id="CLU_741382_0_0_10"/>
<evidence type="ECO:0000259" key="2">
    <source>
        <dbReference type="Pfam" id="PF00534"/>
    </source>
</evidence>
<dbReference type="Pfam" id="PF00534">
    <property type="entry name" value="Glycos_transf_1"/>
    <property type="match status" value="1"/>
</dbReference>
<reference evidence="4" key="1">
    <citation type="journal article" date="2012" name="Stand. Genomic Sci.">
        <title>Genome sequence of the Antarctic rhodopsins-containing flavobacterium Gillisia limnaea type strain (R-8282(T)).</title>
        <authorList>
            <person name="Riedel T."/>
            <person name="Held B."/>
            <person name="Nolan M."/>
            <person name="Lucas S."/>
            <person name="Lapidus A."/>
            <person name="Tice H."/>
            <person name="Del Rio T.G."/>
            <person name="Cheng J.F."/>
            <person name="Han C."/>
            <person name="Tapia R."/>
            <person name="Goodwin L.A."/>
            <person name="Pitluck S."/>
            <person name="Liolios K."/>
            <person name="Mavromatis K."/>
            <person name="Pagani I."/>
            <person name="Ivanova N."/>
            <person name="Mikhailova N."/>
            <person name="Pati A."/>
            <person name="Chen A."/>
            <person name="Palaniappan K."/>
            <person name="Land M."/>
            <person name="Rohde M."/>
            <person name="Tindall B.J."/>
            <person name="Detter J.C."/>
            <person name="Goker M."/>
            <person name="Bristow J."/>
            <person name="Eisen J.A."/>
            <person name="Markowitz V."/>
            <person name="Hugenholtz P."/>
            <person name="Kyrpides N.C."/>
            <person name="Klenk H.P."/>
            <person name="Woyke T."/>
        </authorList>
    </citation>
    <scope>NUCLEOTIDE SEQUENCE [LARGE SCALE GENOMIC DNA]</scope>
    <source>
        <strain evidence="4">DSM 15749 / LMG 21470 / R-8282</strain>
    </source>
</reference>
<dbReference type="CDD" id="cd03801">
    <property type="entry name" value="GT4_PimA-like"/>
    <property type="match status" value="1"/>
</dbReference>
<dbReference type="PANTHER" id="PTHR46401:SF2">
    <property type="entry name" value="GLYCOSYLTRANSFERASE WBBK-RELATED"/>
    <property type="match status" value="1"/>
</dbReference>
<feature type="domain" description="Glycosyl transferase family 1" evidence="2">
    <location>
        <begin position="199"/>
        <end position="347"/>
    </location>
</feature>